<evidence type="ECO:0000313" key="3">
    <source>
        <dbReference type="Proteomes" id="UP000237684"/>
    </source>
</evidence>
<proteinExistence type="predicted"/>
<dbReference type="InParanoid" id="A0A2S8SWT0"/>
<feature type="transmembrane region" description="Helical" evidence="1">
    <location>
        <begin position="116"/>
        <end position="136"/>
    </location>
</feature>
<dbReference type="RefSeq" id="WP_123580321.1">
    <property type="nucleotide sequence ID" value="NZ_NIGF01000002.1"/>
</dbReference>
<dbReference type="Pfam" id="PF19528">
    <property type="entry name" value="DUF6056"/>
    <property type="match status" value="1"/>
</dbReference>
<dbReference type="Proteomes" id="UP000237684">
    <property type="component" value="Unassembled WGS sequence"/>
</dbReference>
<reference evidence="2 3" key="1">
    <citation type="journal article" date="2018" name="Syst. Appl. Microbiol.">
        <title>Abditibacterium utsteinense sp. nov., the first cultivated member of candidate phylum FBP, isolated from ice-free Antarctic soil samples.</title>
        <authorList>
            <person name="Tahon G."/>
            <person name="Tytgat B."/>
            <person name="Lebbe L."/>
            <person name="Carlier A."/>
            <person name="Willems A."/>
        </authorList>
    </citation>
    <scope>NUCLEOTIDE SEQUENCE [LARGE SCALE GENOMIC DNA]</scope>
    <source>
        <strain evidence="2 3">LMG 29911</strain>
    </source>
</reference>
<feature type="transmembrane region" description="Helical" evidence="1">
    <location>
        <begin position="271"/>
        <end position="289"/>
    </location>
</feature>
<sequence length="465" mass="51295">MKTAKNSYFAFWLSIGVFGIAFIGFFLAVAACARLATDDFCALTLAQHVGVIGSVVEWWHSWTGRWMAQGIVAFVAPLVAHDAVVTLYVWALMLGFFLSLSFFLRQAARRFKFELTWWQELLLGLTFTALFLFASVERAEAWFWLAGSAVHAVPILPFLVLLGCVIKKNPSRLDSAVACVCAALTTGASEGVAVATFVVLVILLVKSPVVHRKRLLWPLLFFCVSAIPVLAAPGNWHRLNLENKEQHFSFLLVVRSVAHLFKAQILMRGGWFLALISFGGATGFVVETKHFKNGNRQPAKACLFIGLSSLVCAVMSALPPIISFSGNAPTRSWTITTLILCLGIFAISVLAAAAFKLRFPRVGPRICYGVGILSWMGCALALTGYFRVDLPRTRSAVALFDNQYAFLRSKSSSCQGTLTVALLPQTQWPVPQWVVWGQPMPQSDHWISTCMRDALGLPCDLRRDR</sequence>
<feature type="transmembrane region" description="Helical" evidence="1">
    <location>
        <begin position="334"/>
        <end position="354"/>
    </location>
</feature>
<name>A0A2S8SWT0_9BACT</name>
<feature type="transmembrane region" description="Helical" evidence="1">
    <location>
        <begin position="12"/>
        <end position="33"/>
    </location>
</feature>
<dbReference type="EMBL" id="NIGF01000002">
    <property type="protein sequence ID" value="PQV65251.1"/>
    <property type="molecule type" value="Genomic_DNA"/>
</dbReference>
<evidence type="ECO:0000256" key="1">
    <source>
        <dbReference type="SAM" id="Phobius"/>
    </source>
</evidence>
<gene>
    <name evidence="2" type="ORF">B1R32_102260</name>
</gene>
<feature type="transmembrane region" description="Helical" evidence="1">
    <location>
        <begin position="366"/>
        <end position="386"/>
    </location>
</feature>
<accession>A0A2S8SWT0</accession>
<comment type="caution">
    <text evidence="2">The sequence shown here is derived from an EMBL/GenBank/DDBJ whole genome shotgun (WGS) entry which is preliminary data.</text>
</comment>
<feature type="transmembrane region" description="Helical" evidence="1">
    <location>
        <begin position="215"/>
        <end position="236"/>
    </location>
</feature>
<keyword evidence="1" id="KW-0812">Transmembrane</keyword>
<organism evidence="2 3">
    <name type="scientific">Abditibacterium utsteinense</name>
    <dbReference type="NCBI Taxonomy" id="1960156"/>
    <lineage>
        <taxon>Bacteria</taxon>
        <taxon>Pseudomonadati</taxon>
        <taxon>Abditibacteriota</taxon>
        <taxon>Abditibacteriia</taxon>
        <taxon>Abditibacteriales</taxon>
        <taxon>Abditibacteriaceae</taxon>
        <taxon>Abditibacterium</taxon>
    </lineage>
</organism>
<keyword evidence="3" id="KW-1185">Reference proteome</keyword>
<keyword evidence="1" id="KW-0472">Membrane</keyword>
<keyword evidence="1" id="KW-1133">Transmembrane helix</keyword>
<dbReference type="InterPro" id="IPR045691">
    <property type="entry name" value="DUF6056"/>
</dbReference>
<protein>
    <submittedName>
        <fullName evidence="2">Uncharacterized protein</fullName>
    </submittedName>
</protein>
<dbReference type="AlphaFoldDB" id="A0A2S8SWT0"/>
<feature type="transmembrane region" description="Helical" evidence="1">
    <location>
        <begin position="142"/>
        <end position="165"/>
    </location>
</feature>
<dbReference type="PROSITE" id="PS51257">
    <property type="entry name" value="PROKAR_LIPOPROTEIN"/>
    <property type="match status" value="1"/>
</dbReference>
<feature type="transmembrane region" description="Helical" evidence="1">
    <location>
        <begin position="177"/>
        <end position="203"/>
    </location>
</feature>
<feature type="transmembrane region" description="Helical" evidence="1">
    <location>
        <begin position="71"/>
        <end position="104"/>
    </location>
</feature>
<feature type="transmembrane region" description="Helical" evidence="1">
    <location>
        <begin position="301"/>
        <end position="322"/>
    </location>
</feature>
<evidence type="ECO:0000313" key="2">
    <source>
        <dbReference type="EMBL" id="PQV65251.1"/>
    </source>
</evidence>